<dbReference type="Proteomes" id="UP000289738">
    <property type="component" value="Chromosome B09"/>
</dbReference>
<feature type="region of interest" description="Disordered" evidence="1">
    <location>
        <begin position="80"/>
        <end position="108"/>
    </location>
</feature>
<sequence>MWLLGIRSNKRLLCVPMVVVILVTLFLHMWQCRQVAAIRVFPRGDAPPNVEFSSHRITAVATKIANRDLINKYFNGRTAATRSNNTTTQKGFDESKRRVPSCPDPLHN</sequence>
<dbReference type="PANTHER" id="PTHR37184:SF2">
    <property type="entry name" value="CLAVATA3_ESR (CLE)-RELATED PROTEIN 43"/>
    <property type="match status" value="1"/>
</dbReference>
<reference evidence="3 6" key="2">
    <citation type="submission" date="2020-01" db="EMBL/GenBank/DDBJ databases">
        <title>Genome sequence of Arachis hypogaea, cultivar Shitouqi.</title>
        <authorList>
            <person name="Zhuang W."/>
            <person name="Chen H."/>
            <person name="Varshney R."/>
            <person name="Wang D."/>
            <person name="Ming R."/>
        </authorList>
    </citation>
    <scope>NUCLEOTIDE SEQUENCE [LARGE SCALE GENOMIC DNA]</scope>
    <source>
        <tissue evidence="3">Young leaf</tissue>
    </source>
</reference>
<reference evidence="4 5" key="1">
    <citation type="submission" date="2019-01" db="EMBL/GenBank/DDBJ databases">
        <title>Sequencing of cultivated peanut Arachis hypogaea provides insights into genome evolution and oil improvement.</title>
        <authorList>
            <person name="Chen X."/>
        </authorList>
    </citation>
    <scope>NUCLEOTIDE SEQUENCE [LARGE SCALE GENOMIC DNA]</scope>
    <source>
        <strain evidence="5">cv. Fuhuasheng</strain>
        <strain evidence="4">GDAAS-fuhuasheng2018</strain>
        <tissue evidence="4">Leaves</tissue>
    </source>
</reference>
<dbReference type="SMR" id="A0A444XUW3"/>
<evidence type="ECO:0000256" key="1">
    <source>
        <dbReference type="SAM" id="MobiDB-lite"/>
    </source>
</evidence>
<protein>
    <submittedName>
        <fullName evidence="3">CLAVATA3/ESR (CLE)-related protein</fullName>
    </submittedName>
</protein>
<name>A0A444XUW3_ARAHY</name>
<dbReference type="EMBL" id="CP031001">
    <property type="protein sequence ID" value="QHN79638.1"/>
    <property type="molecule type" value="Genomic_DNA"/>
</dbReference>
<evidence type="ECO:0000313" key="5">
    <source>
        <dbReference type="Proteomes" id="UP000289738"/>
    </source>
</evidence>
<dbReference type="Proteomes" id="UP000464620">
    <property type="component" value="Chromosome B09"/>
</dbReference>
<dbReference type="AlphaFoldDB" id="A0A444XUW3"/>
<evidence type="ECO:0000313" key="4">
    <source>
        <dbReference type="EMBL" id="RYQ93580.1"/>
    </source>
</evidence>
<evidence type="ECO:0000313" key="3">
    <source>
        <dbReference type="EMBL" id="QHN79638.1"/>
    </source>
</evidence>
<dbReference type="EMBL" id="SDMP01000019">
    <property type="protein sequence ID" value="RYQ93580.1"/>
    <property type="molecule type" value="Genomic_DNA"/>
</dbReference>
<accession>A0A444XUW3</accession>
<feature type="transmembrane region" description="Helical" evidence="2">
    <location>
        <begin position="12"/>
        <end position="30"/>
    </location>
</feature>
<dbReference type="Gramene" id="arahy.Tifrunner.gnm2.ann2.Ah19g529800.1">
    <property type="protein sequence ID" value="arahy.Tifrunner.gnm2.ann2.Ah19g529800.1-CDS-1"/>
    <property type="gene ID" value="arahy.Tifrunner.gnm2.ann2.Ah19g529800"/>
</dbReference>
<proteinExistence type="predicted"/>
<keyword evidence="2" id="KW-1133">Transmembrane helix</keyword>
<gene>
    <name evidence="4" type="ORF">Ahy_B09g099842</name>
    <name evidence="3" type="ORF">DS421_19g671680</name>
</gene>
<keyword evidence="2" id="KW-0812">Transmembrane</keyword>
<evidence type="ECO:0000256" key="2">
    <source>
        <dbReference type="SAM" id="Phobius"/>
    </source>
</evidence>
<keyword evidence="5" id="KW-1185">Reference proteome</keyword>
<organism evidence="4 5">
    <name type="scientific">Arachis hypogaea</name>
    <name type="common">Peanut</name>
    <dbReference type="NCBI Taxonomy" id="3818"/>
    <lineage>
        <taxon>Eukaryota</taxon>
        <taxon>Viridiplantae</taxon>
        <taxon>Streptophyta</taxon>
        <taxon>Embryophyta</taxon>
        <taxon>Tracheophyta</taxon>
        <taxon>Spermatophyta</taxon>
        <taxon>Magnoliopsida</taxon>
        <taxon>eudicotyledons</taxon>
        <taxon>Gunneridae</taxon>
        <taxon>Pentapetalae</taxon>
        <taxon>rosids</taxon>
        <taxon>fabids</taxon>
        <taxon>Fabales</taxon>
        <taxon>Fabaceae</taxon>
        <taxon>Papilionoideae</taxon>
        <taxon>50 kb inversion clade</taxon>
        <taxon>dalbergioids sensu lato</taxon>
        <taxon>Dalbergieae</taxon>
        <taxon>Pterocarpus clade</taxon>
        <taxon>Arachis</taxon>
    </lineage>
</organism>
<dbReference type="InterPro" id="IPR040274">
    <property type="entry name" value="CLE27/CLE43"/>
</dbReference>
<evidence type="ECO:0000313" key="6">
    <source>
        <dbReference type="Proteomes" id="UP000464620"/>
    </source>
</evidence>
<keyword evidence="2" id="KW-0472">Membrane</keyword>
<dbReference type="PANTHER" id="PTHR37184">
    <property type="entry name" value="CLAVATA3/ESR (CLE)-RELATED PROTEIN 27"/>
    <property type="match status" value="1"/>
</dbReference>